<evidence type="ECO:0000256" key="5">
    <source>
        <dbReference type="SAM" id="SignalP"/>
    </source>
</evidence>
<dbReference type="SMART" id="SM00181">
    <property type="entry name" value="EGF"/>
    <property type="match status" value="8"/>
</dbReference>
<feature type="domain" description="EGF-like" evidence="6">
    <location>
        <begin position="797"/>
        <end position="851"/>
    </location>
</feature>
<feature type="domain" description="EGF-like" evidence="6">
    <location>
        <begin position="1078"/>
        <end position="1115"/>
    </location>
</feature>
<feature type="domain" description="EGF-like" evidence="6">
    <location>
        <begin position="182"/>
        <end position="211"/>
    </location>
</feature>
<feature type="transmembrane region" description="Helical" evidence="4">
    <location>
        <begin position="1385"/>
        <end position="1410"/>
    </location>
</feature>
<feature type="transmembrane region" description="Helical" evidence="4">
    <location>
        <begin position="1293"/>
        <end position="1313"/>
    </location>
</feature>
<dbReference type="SMART" id="SM00261">
    <property type="entry name" value="FU"/>
    <property type="match status" value="8"/>
</dbReference>
<dbReference type="InterPro" id="IPR000742">
    <property type="entry name" value="EGF"/>
</dbReference>
<dbReference type="NCBIfam" id="TIGR02232">
    <property type="entry name" value="myxo_disulf_rpt"/>
    <property type="match status" value="1"/>
</dbReference>
<evidence type="ECO:0000313" key="8">
    <source>
        <dbReference type="Proteomes" id="UP000688137"/>
    </source>
</evidence>
<comment type="caution">
    <text evidence="7">The sequence shown here is derived from an EMBL/GenBank/DDBJ whole genome shotgun (WGS) entry which is preliminary data.</text>
</comment>
<dbReference type="InterPro" id="IPR006212">
    <property type="entry name" value="Furin_repeat"/>
</dbReference>
<feature type="transmembrane region" description="Helical" evidence="4">
    <location>
        <begin position="1489"/>
        <end position="1509"/>
    </location>
</feature>
<feature type="domain" description="EGF-like" evidence="6">
    <location>
        <begin position="899"/>
        <end position="940"/>
    </location>
</feature>
<feature type="domain" description="EGF-like" evidence="6">
    <location>
        <begin position="948"/>
        <end position="994"/>
    </location>
</feature>
<organism evidence="7 8">
    <name type="scientific">Paramecium primaurelia</name>
    <dbReference type="NCBI Taxonomy" id="5886"/>
    <lineage>
        <taxon>Eukaryota</taxon>
        <taxon>Sar</taxon>
        <taxon>Alveolata</taxon>
        <taxon>Ciliophora</taxon>
        <taxon>Intramacronucleata</taxon>
        <taxon>Oligohymenophorea</taxon>
        <taxon>Peniculida</taxon>
        <taxon>Parameciidae</taxon>
        <taxon>Paramecium</taxon>
    </lineage>
</organism>
<keyword evidence="4" id="KW-0472">Membrane</keyword>
<feature type="chain" id="PRO_5035742607" description="EGF-like domain-containing protein" evidence="5">
    <location>
        <begin position="17"/>
        <end position="1612"/>
    </location>
</feature>
<protein>
    <recommendedName>
        <fullName evidence="6">EGF-like domain-containing protein</fullName>
    </recommendedName>
</protein>
<evidence type="ECO:0000256" key="2">
    <source>
        <dbReference type="ARBA" id="ARBA00022737"/>
    </source>
</evidence>
<dbReference type="OMA" id="HYWLNIN"/>
<gene>
    <name evidence="7" type="ORF">PPRIM_AZ9-3.1.T0280017</name>
</gene>
<reference evidence="7" key="1">
    <citation type="submission" date="2021-01" db="EMBL/GenBank/DDBJ databases">
        <authorList>
            <consortium name="Genoscope - CEA"/>
            <person name="William W."/>
        </authorList>
    </citation>
    <scope>NUCLEOTIDE SEQUENCE</scope>
</reference>
<dbReference type="Pfam" id="PF13948">
    <property type="entry name" value="DUF4215"/>
    <property type="match status" value="2"/>
</dbReference>
<evidence type="ECO:0000256" key="3">
    <source>
        <dbReference type="ARBA" id="ARBA00023157"/>
    </source>
</evidence>
<feature type="domain" description="EGF-like" evidence="6">
    <location>
        <begin position="852"/>
        <end position="891"/>
    </location>
</feature>
<keyword evidence="4" id="KW-0812">Transmembrane</keyword>
<feature type="transmembrane region" description="Helical" evidence="4">
    <location>
        <begin position="1549"/>
        <end position="1572"/>
    </location>
</feature>
<dbReference type="InterPro" id="IPR011936">
    <property type="entry name" value="Myxo_disulph_rpt"/>
</dbReference>
<evidence type="ECO:0000256" key="1">
    <source>
        <dbReference type="ARBA" id="ARBA00022729"/>
    </source>
</evidence>
<evidence type="ECO:0000259" key="6">
    <source>
        <dbReference type="SMART" id="SM00181"/>
    </source>
</evidence>
<dbReference type="Proteomes" id="UP000688137">
    <property type="component" value="Unassembled WGS sequence"/>
</dbReference>
<feature type="transmembrane region" description="Helical" evidence="4">
    <location>
        <begin position="1320"/>
        <end position="1337"/>
    </location>
</feature>
<evidence type="ECO:0000313" key="7">
    <source>
        <dbReference type="EMBL" id="CAD8058786.1"/>
    </source>
</evidence>
<sequence length="1612" mass="188663">MKFQLYSLILIYFVYCDWEIYKHELFDIASSVDWIGLNSDSSISSLTQIDPSLCTPTSTTYLAGGKNKIWRKINMPTNRNFSAIRIELDFYYIDQMKDVLTKVYLNQVIISENIKFQEVLSTPTPLIYCNKPGNQNSADSSLIKLTYVKEFREDQIEIVIESLGQQPVIIYALSGFYLYVQFCDNYCEICNDTGYCERCKDDFKLIRGQCLCSFIRDYRNSLFQLENSGLLQCLNSCPNGYVPDENGICQLGTQHLLFNDLIGDFDSYLFYIIKDKYFSDIYDNSQRIIQIGNQKVAGPFFYNEQIVFPQLSIVSFSKIMIKLRIYFLRYQYSKSIGGQIQLKFNNYTVLYIYDYDSPGLYYQQGIAHINNLQSCEFKNSDCFQSDIYFEMLLNYEVTEITFTGQFTIIEPLRGWCLSNLEILEQQITISQNLCYNNCLTCPFMQPKFCNSCKLGYFFFANKCLSKCPLQTILIGNECVENGMSGSYNYILNILYDDNNYDDEIQNLSYNERVDPKISKFIYNSNTYSILEGISIWSYGSVYHIIKSERPFYKAYIKLNVICIDLKYDNIFEIFVNATGITYQITTASPNLNQFQFLSIGNIMGSSLFNEYLAEVYIELPTFQSLDNLLLTFSIQKLQDWHQYYGIFNYRVMVIQCPEFCNKCNSAGQCQNWMIDISLQSGSCVQGYYYDHNLHTCSQCNSGCQQCTNSYYCDSCSPSYILIYGQCYCQDTYELSNKCTYTYPCHKGCLVCGFEIEQNLKNRIQKCLICDDSNHYWLNINECTCLEGYYMENQICQPCSELCKTCINSPRICTKCDSSLNRVLNHYKCECLFGYYQQEPYIECFKCNTTCQTCQFQPSFCTSCFIDQFRYLFGNQCLCKDGYFDQGIEICNECDQKCKTCSDINTCLSCYEDQYRKLNLMNTQCICQQGYFEIENKLECDSCHVSCEFCLNSSLINMCTRCPITREPQQHNTVFQCVCKRGYYESNMKECFSCKDYINPPISHYCYSNCGDKIVQWNEDCDDGNNHSKDECISCIFSNSYCFNSLCTLCEMGQCKNCIDGYYLNLNNHCDKCDSYCKTCQIKANNCQSCILYNENLSCIICESRLGYQIKDGICQNICGDGLQVDNEQCDDGNENSGDGCFNCLIENGWTCQDTCELLNYPYLIFEEDIYDNLYQKQRNFIIKSNIPLKTSVSFTQICQFKMKDSKIFEINKNQDLTNYFDDYNILLINVEIILNDRDENPILICLIENPQYYQSKQGLTFKQLIFQFELLKYLKPSQEVINVTQGIIDLNKYVLYILLGLAAFSLIIGGLHIFWNLLDILQLISYLQFFNIIYPYNVDTYFRLFDFAQFDFLKIFLNIEDLVNNYVSSPDPHFKFVLKGYSSTFYINAFAVFIAFVTTLSIYIICIIGFRILTKIMAHYSEENLYIDDEDPELFKYIILRIIRKVQRVFLKIIHYFGSGLLRTFMSVAYEYNLAIFLQLSVRNLQNPFLTSSFIVSIIFLLIQLYFILKGFFLMSNQLFYFKQQYVKQQYGALFEGIQIRRQKPYSNYYNLILLCKKCFVIVKHILLFYHVQYQMLYLSYTLNQIIHQRIYMNIIKYQGQNYLFGQLSYQS</sequence>
<proteinExistence type="predicted"/>
<keyword evidence="1 5" id="KW-0732">Signal</keyword>
<dbReference type="PANTHER" id="PTHR15332">
    <property type="entry name" value="PROPROTEIN CONVERTASE SUBTILISIN_KEXIN TYPE 5-LIKE"/>
    <property type="match status" value="1"/>
</dbReference>
<feature type="domain" description="EGF-like" evidence="6">
    <location>
        <begin position="695"/>
        <end position="729"/>
    </location>
</feature>
<keyword evidence="8" id="KW-1185">Reference proteome</keyword>
<dbReference type="PANTHER" id="PTHR15332:SF175">
    <property type="entry name" value="PROPROTEIN CONVERTASE SUBTILISIN_KEXIN TYPE 5-LIKE"/>
    <property type="match status" value="1"/>
</dbReference>
<keyword evidence="2" id="KW-0677">Repeat</keyword>
<keyword evidence="4" id="KW-1133">Transmembrane helix</keyword>
<name>A0A8S1L2A6_PARPR</name>
<accession>A0A8S1L2A6</accession>
<feature type="domain" description="EGF-like" evidence="6">
    <location>
        <begin position="1030"/>
        <end position="1070"/>
    </location>
</feature>
<dbReference type="EMBL" id="CAJJDM010000027">
    <property type="protein sequence ID" value="CAD8058786.1"/>
    <property type="molecule type" value="Genomic_DNA"/>
</dbReference>
<evidence type="ECO:0000256" key="4">
    <source>
        <dbReference type="SAM" id="Phobius"/>
    </source>
</evidence>
<feature type="signal peptide" evidence="5">
    <location>
        <begin position="1"/>
        <end position="16"/>
    </location>
</feature>
<feature type="transmembrane region" description="Helical" evidence="4">
    <location>
        <begin position="1449"/>
        <end position="1469"/>
    </location>
</feature>
<keyword evidence="3" id="KW-1015">Disulfide bond</keyword>